<reference evidence="2" key="1">
    <citation type="submission" date="2021-01" db="EMBL/GenBank/DDBJ databases">
        <authorList>
            <person name="Corre E."/>
            <person name="Pelletier E."/>
            <person name="Niang G."/>
            <person name="Scheremetjew M."/>
            <person name="Finn R."/>
            <person name="Kale V."/>
            <person name="Holt S."/>
            <person name="Cochrane G."/>
            <person name="Meng A."/>
            <person name="Brown T."/>
            <person name="Cohen L."/>
        </authorList>
    </citation>
    <scope>NUCLEOTIDE SEQUENCE</scope>
    <source>
        <strain evidence="2">CCAP979/52</strain>
    </source>
</reference>
<evidence type="ECO:0000313" key="2">
    <source>
        <dbReference type="EMBL" id="CAD8642447.1"/>
    </source>
</evidence>
<proteinExistence type="predicted"/>
<organism evidence="2">
    <name type="scientific">Cryptomonas curvata</name>
    <dbReference type="NCBI Taxonomy" id="233186"/>
    <lineage>
        <taxon>Eukaryota</taxon>
        <taxon>Cryptophyceae</taxon>
        <taxon>Cryptomonadales</taxon>
        <taxon>Cryptomonadaceae</taxon>
        <taxon>Cryptomonas</taxon>
    </lineage>
</organism>
<protein>
    <submittedName>
        <fullName evidence="2">Uncharacterized protein</fullName>
    </submittedName>
</protein>
<sequence length="143" mass="15668">MTRTRTTMDAAHKASGRNTRSCHLLGHGSAAVNELPKRRAAGKVVDWGRPGDEMLDDGAIDERDPSYDSADELFEAAFGSCVRNTQYDWAAVAELSAEDDCAMDEIEEAMREEWIATADLEQAEVDAEGEAFFACEAFLAQTD</sequence>
<evidence type="ECO:0000256" key="1">
    <source>
        <dbReference type="SAM" id="MobiDB-lite"/>
    </source>
</evidence>
<feature type="region of interest" description="Disordered" evidence="1">
    <location>
        <begin position="1"/>
        <end position="21"/>
    </location>
</feature>
<gene>
    <name evidence="2" type="ORF">CCUR1050_LOCUS20131</name>
</gene>
<name>A0A7S0MJF2_9CRYP</name>
<accession>A0A7S0MJF2</accession>
<dbReference type="EMBL" id="HBEZ01036678">
    <property type="protein sequence ID" value="CAD8642447.1"/>
    <property type="molecule type" value="Transcribed_RNA"/>
</dbReference>
<dbReference type="AlphaFoldDB" id="A0A7S0MJF2"/>